<dbReference type="GO" id="GO:0003677">
    <property type="term" value="F:DNA binding"/>
    <property type="evidence" value="ECO:0007669"/>
    <property type="project" value="InterPro"/>
</dbReference>
<evidence type="ECO:0000313" key="3">
    <source>
        <dbReference type="EMBL" id="VVE20744.1"/>
    </source>
</evidence>
<keyword evidence="4" id="KW-1185">Reference proteome</keyword>
<dbReference type="Proteomes" id="UP000406256">
    <property type="component" value="Unassembled WGS sequence"/>
</dbReference>
<evidence type="ECO:0000313" key="4">
    <source>
        <dbReference type="Proteomes" id="UP000406256"/>
    </source>
</evidence>
<evidence type="ECO:0000259" key="2">
    <source>
        <dbReference type="Pfam" id="PF00816"/>
    </source>
</evidence>
<dbReference type="AlphaFoldDB" id="A0A5E4WAT1"/>
<sequence>MDTYKDLIEKKFELDKAIESARREEIQQAIAKILVVMDELKIEPEDLGFRRAGGGKSRVQYRDPDSGKTWCGIGRTPKWIKGKPREQFRVR</sequence>
<gene>
    <name evidence="3" type="ORF">PAN31108_03114</name>
</gene>
<name>A0A5E4WAT1_9BURK</name>
<accession>A0A5E4WAT1</accession>
<dbReference type="SUPFAM" id="SSF81273">
    <property type="entry name" value="H-NS histone-like proteins"/>
    <property type="match status" value="1"/>
</dbReference>
<feature type="domain" description="DNA-binding protein H-NS-like C-terminal" evidence="2">
    <location>
        <begin position="60"/>
        <end position="90"/>
    </location>
</feature>
<dbReference type="Pfam" id="PF00816">
    <property type="entry name" value="Histone_HNS"/>
    <property type="match status" value="1"/>
</dbReference>
<evidence type="ECO:0000256" key="1">
    <source>
        <dbReference type="SAM" id="Coils"/>
    </source>
</evidence>
<keyword evidence="1" id="KW-0175">Coiled coil</keyword>
<feature type="coiled-coil region" evidence="1">
    <location>
        <begin position="4"/>
        <end position="43"/>
    </location>
</feature>
<protein>
    <submittedName>
        <fullName evidence="3">H-ns histone-like nucleoid-structuring protein</fullName>
    </submittedName>
</protein>
<reference evidence="3 4" key="1">
    <citation type="submission" date="2019-08" db="EMBL/GenBank/DDBJ databases">
        <authorList>
            <person name="Peeters C."/>
        </authorList>
    </citation>
    <scope>NUCLEOTIDE SEQUENCE [LARGE SCALE GENOMIC DNA]</scope>
    <source>
        <strain evidence="3 4">LMG 31108</strain>
    </source>
</reference>
<proteinExistence type="predicted"/>
<dbReference type="EMBL" id="CABPSB010000011">
    <property type="protein sequence ID" value="VVE20744.1"/>
    <property type="molecule type" value="Genomic_DNA"/>
</dbReference>
<dbReference type="Gene3D" id="4.10.430.30">
    <property type="match status" value="1"/>
</dbReference>
<dbReference type="InterPro" id="IPR027444">
    <property type="entry name" value="H-NS_C_dom"/>
</dbReference>
<organism evidence="3 4">
    <name type="scientific">Pandoraea anhela</name>
    <dbReference type="NCBI Taxonomy" id="2508295"/>
    <lineage>
        <taxon>Bacteria</taxon>
        <taxon>Pseudomonadati</taxon>
        <taxon>Pseudomonadota</taxon>
        <taxon>Betaproteobacteria</taxon>
        <taxon>Burkholderiales</taxon>
        <taxon>Burkholderiaceae</taxon>
        <taxon>Pandoraea</taxon>
    </lineage>
</organism>